<evidence type="ECO:0000256" key="5">
    <source>
        <dbReference type="ARBA" id="ARBA00022801"/>
    </source>
</evidence>
<dbReference type="PROSITE" id="PS00523">
    <property type="entry name" value="SULFATASE_1"/>
    <property type="match status" value="1"/>
</dbReference>
<evidence type="ECO:0000259" key="7">
    <source>
        <dbReference type="Pfam" id="PF00884"/>
    </source>
</evidence>
<dbReference type="GeneID" id="106806640"/>
<keyword evidence="8" id="KW-1185">Reference proteome</keyword>
<evidence type="ECO:0000256" key="2">
    <source>
        <dbReference type="ARBA" id="ARBA00008779"/>
    </source>
</evidence>
<keyword evidence="4" id="KW-0732">Signal</keyword>
<evidence type="ECO:0000313" key="9">
    <source>
        <dbReference type="RefSeq" id="XP_014664129.1"/>
    </source>
</evidence>
<dbReference type="PANTHER" id="PTHR42693:SF42">
    <property type="entry name" value="ARYLSULFATASE G"/>
    <property type="match status" value="1"/>
</dbReference>
<dbReference type="InterPro" id="IPR017850">
    <property type="entry name" value="Alkaline_phosphatase_core_sf"/>
</dbReference>
<comment type="cofactor">
    <cofactor evidence="1">
        <name>Ca(2+)</name>
        <dbReference type="ChEBI" id="CHEBI:29108"/>
    </cofactor>
</comment>
<dbReference type="InterPro" id="IPR050738">
    <property type="entry name" value="Sulfatase"/>
</dbReference>
<evidence type="ECO:0000256" key="6">
    <source>
        <dbReference type="ARBA" id="ARBA00022837"/>
    </source>
</evidence>
<dbReference type="RefSeq" id="XP_014664129.1">
    <property type="nucleotide sequence ID" value="XM_014808643.1"/>
</dbReference>
<gene>
    <name evidence="9" type="primary">LOC106806640</name>
</gene>
<keyword evidence="5" id="KW-0378">Hydrolase</keyword>
<dbReference type="SUPFAM" id="SSF53649">
    <property type="entry name" value="Alkaline phosphatase-like"/>
    <property type="match status" value="1"/>
</dbReference>
<proteinExistence type="inferred from homology"/>
<organism evidence="8 9">
    <name type="scientific">Priapulus caudatus</name>
    <name type="common">Priapulid worm</name>
    <dbReference type="NCBI Taxonomy" id="37621"/>
    <lineage>
        <taxon>Eukaryota</taxon>
        <taxon>Metazoa</taxon>
        <taxon>Ecdysozoa</taxon>
        <taxon>Scalidophora</taxon>
        <taxon>Priapulida</taxon>
        <taxon>Priapulimorpha</taxon>
        <taxon>Priapulimorphida</taxon>
        <taxon>Priapulidae</taxon>
        <taxon>Priapulus</taxon>
    </lineage>
</organism>
<dbReference type="PANTHER" id="PTHR42693">
    <property type="entry name" value="ARYLSULFATASE FAMILY MEMBER"/>
    <property type="match status" value="1"/>
</dbReference>
<keyword evidence="6" id="KW-0106">Calcium</keyword>
<dbReference type="Proteomes" id="UP000695022">
    <property type="component" value="Unplaced"/>
</dbReference>
<evidence type="ECO:0000256" key="4">
    <source>
        <dbReference type="ARBA" id="ARBA00022729"/>
    </source>
</evidence>
<accession>A0ABM1DW08</accession>
<sequence length="404" mass="43318">MIAASVCTPSRAALLTGRLGHRTGIIRNFGSHSVAGLPLNESTCGEVFQAHGYATAHMDEQYGRGSCDMSVALPLYENTTVIEQPVTLQTLTARYVDKIRKFIQVSGNKPFLMYVGFAHVHVPLAYHSVFTNTSTKGAFGNALREMDAAVGDIVAAIDEAGLTDSTMVWFTGDNGPWAEKCNLAGSQGPFTGAWQKMHGGGSTAKKTVWEGGHREPAIVYWPGKISPGTTSAALTSTLDIFPTLAAIANVSMPPNRRYDGKDIRSVLFAGDPLGNTFLFHPNSGAAGQDGDIDAVRFGSYKAVYMTGGAADCGSIVGPSVKHDPPLLFDLSDDPTESTPLNTSRGPYREILKIIEQAKRDKLADIASDNISVANYDTDPNVKVCCNRADPLCRCKNMDAPLRWP</sequence>
<protein>
    <submittedName>
        <fullName evidence="9">Arylsulfatase G-like</fullName>
    </submittedName>
</protein>
<dbReference type="Pfam" id="PF14707">
    <property type="entry name" value="Sulfatase_C"/>
    <property type="match status" value="1"/>
</dbReference>
<keyword evidence="3" id="KW-0479">Metal-binding</keyword>
<dbReference type="Gene3D" id="3.30.1120.10">
    <property type="match status" value="1"/>
</dbReference>
<dbReference type="InterPro" id="IPR024607">
    <property type="entry name" value="Sulfatase_CS"/>
</dbReference>
<reference evidence="9" key="1">
    <citation type="submission" date="2025-08" db="UniProtKB">
        <authorList>
            <consortium name="RefSeq"/>
        </authorList>
    </citation>
    <scope>IDENTIFICATION</scope>
</reference>
<dbReference type="InterPro" id="IPR000917">
    <property type="entry name" value="Sulfatase_N"/>
</dbReference>
<evidence type="ECO:0000313" key="8">
    <source>
        <dbReference type="Proteomes" id="UP000695022"/>
    </source>
</evidence>
<dbReference type="Gene3D" id="3.40.720.10">
    <property type="entry name" value="Alkaline Phosphatase, subunit A"/>
    <property type="match status" value="1"/>
</dbReference>
<evidence type="ECO:0000256" key="1">
    <source>
        <dbReference type="ARBA" id="ARBA00001913"/>
    </source>
</evidence>
<feature type="domain" description="Sulfatase N-terminal" evidence="7">
    <location>
        <begin position="3"/>
        <end position="249"/>
    </location>
</feature>
<comment type="similarity">
    <text evidence="2">Belongs to the sulfatase family.</text>
</comment>
<evidence type="ECO:0000256" key="3">
    <source>
        <dbReference type="ARBA" id="ARBA00022723"/>
    </source>
</evidence>
<dbReference type="Pfam" id="PF00884">
    <property type="entry name" value="Sulfatase"/>
    <property type="match status" value="1"/>
</dbReference>
<name>A0ABM1DW08_PRICU</name>